<reference evidence="1" key="1">
    <citation type="submission" date="2011-10" db="EMBL/GenBank/DDBJ databases">
        <title>The Genome Sequence of Oxalobacter formigenes HOxBLS.</title>
        <authorList>
            <consortium name="The Broad Institute Genome Sequencing Platform"/>
            <person name="Earl A."/>
            <person name="Ward D."/>
            <person name="Feldgarden M."/>
            <person name="Gevers D."/>
            <person name="Allison M.J."/>
            <person name="Humphrey S."/>
            <person name="Young S.K."/>
            <person name="Zeng Q."/>
            <person name="Gargeya S."/>
            <person name="Fitzgerald M."/>
            <person name="Haas B."/>
            <person name="Abouelleil A."/>
            <person name="Alvarado L."/>
            <person name="Arachchi H.M."/>
            <person name="Berlin A."/>
            <person name="Brown A."/>
            <person name="Chapman S.B."/>
            <person name="Chen Z."/>
            <person name="Dunbar C."/>
            <person name="Freedman E."/>
            <person name="Gearin G."/>
            <person name="Goldberg J."/>
            <person name="Griggs A."/>
            <person name="Gujja S."/>
            <person name="Heiman D."/>
            <person name="Howarth C."/>
            <person name="Larson L."/>
            <person name="Lui A."/>
            <person name="MacDonald P.J.P."/>
            <person name="Montmayeur A."/>
            <person name="Murphy C."/>
            <person name="Neiman D."/>
            <person name="Pearson M."/>
            <person name="Priest M."/>
            <person name="Roberts A."/>
            <person name="Saif S."/>
            <person name="Shea T."/>
            <person name="Shenoy N."/>
            <person name="Sisk P."/>
            <person name="Stolte C."/>
            <person name="Sykes S."/>
            <person name="Wortman J."/>
            <person name="Nusbaum C."/>
            <person name="Birren B."/>
        </authorList>
    </citation>
    <scope>NUCLEOTIDE SEQUENCE [LARGE SCALE GENOMIC DNA]</scope>
    <source>
        <strain evidence="1">HOxBLS</strain>
    </source>
</reference>
<name>C3X458_9BURK</name>
<dbReference type="EMBL" id="ACDP02000008">
    <property type="protein sequence ID" value="EEO27994.2"/>
    <property type="molecule type" value="Genomic_DNA"/>
</dbReference>
<comment type="caution">
    <text evidence="1">The sequence shown here is derived from an EMBL/GenBank/DDBJ whole genome shotgun (WGS) entry which is preliminary data.</text>
</comment>
<dbReference type="Proteomes" id="UP000003973">
    <property type="component" value="Unassembled WGS sequence"/>
</dbReference>
<accession>C3X458</accession>
<dbReference type="HOGENOM" id="CLU_2570530_0_0_4"/>
<proteinExistence type="predicted"/>
<dbReference type="RefSeq" id="WP_020994907.1">
    <property type="nucleotide sequence ID" value="NZ_CABMNL010000001.1"/>
</dbReference>
<evidence type="ECO:0000313" key="2">
    <source>
        <dbReference type="Proteomes" id="UP000003973"/>
    </source>
</evidence>
<keyword evidence="2" id="KW-1185">Reference proteome</keyword>
<dbReference type="AlphaFoldDB" id="C3X458"/>
<organism evidence="1 2">
    <name type="scientific">Oxalobacter paraformigenes</name>
    <dbReference type="NCBI Taxonomy" id="556268"/>
    <lineage>
        <taxon>Bacteria</taxon>
        <taxon>Pseudomonadati</taxon>
        <taxon>Pseudomonadota</taxon>
        <taxon>Betaproteobacteria</taxon>
        <taxon>Burkholderiales</taxon>
        <taxon>Oxalobacteraceae</taxon>
        <taxon>Oxalobacter</taxon>
    </lineage>
</organism>
<sequence>MDEWTKLTKERIFISDLGENRMAEIGGTVTVLGRYAVWAPAPDGHHHRVVEVGGNCAELMEKYGVPQERVLRLLTAEACHG</sequence>
<gene>
    <name evidence="1" type="ORF">OFAG_01147</name>
</gene>
<protein>
    <submittedName>
        <fullName evidence="1">Uncharacterized protein</fullName>
    </submittedName>
</protein>
<evidence type="ECO:0000313" key="1">
    <source>
        <dbReference type="EMBL" id="EEO27994.2"/>
    </source>
</evidence>